<dbReference type="CDD" id="cd03794">
    <property type="entry name" value="GT4_WbuB-like"/>
    <property type="match status" value="1"/>
</dbReference>
<dbReference type="GO" id="GO:1901135">
    <property type="term" value="P:carbohydrate derivative metabolic process"/>
    <property type="evidence" value="ECO:0007669"/>
    <property type="project" value="UniProtKB-ARBA"/>
</dbReference>
<name>A0A0B6XDS5_XENBV</name>
<protein>
    <submittedName>
        <fullName evidence="2">Glycosyl transferase WbwH</fullName>
    </submittedName>
</protein>
<dbReference type="InterPro" id="IPR001296">
    <property type="entry name" value="Glyco_trans_1"/>
</dbReference>
<dbReference type="PANTHER" id="PTHR12526">
    <property type="entry name" value="GLYCOSYLTRANSFERASE"/>
    <property type="match status" value="1"/>
</dbReference>
<dbReference type="RefSeq" id="WP_038204202.1">
    <property type="nucleotide sequence ID" value="NZ_CAWMEF010000001.1"/>
</dbReference>
<dbReference type="GO" id="GO:0016757">
    <property type="term" value="F:glycosyltransferase activity"/>
    <property type="evidence" value="ECO:0007669"/>
    <property type="project" value="InterPro"/>
</dbReference>
<dbReference type="Pfam" id="PF00534">
    <property type="entry name" value="Glycos_transf_1"/>
    <property type="match status" value="1"/>
</dbReference>
<sequence length="403" mass="45899">MHLALICDDYLPDSTRVSAKMMHELALQLLHMGHRPIIFCPNCKKGEPQLKIINIDGIEVYKFANQPIKDVPKIKRAINESLLSRNAWQSLSKIINSKKIDGIIYYSPSIFFGPLVKKIKKKWNCPSYLILRDSFPQWLIDQDIIKENSLTTKYLRFFEKINYTAADYIGLMSEKNHEIFSRLHPEIKNIEVIYNWADIKNINNVPLSNLRYELSIKNKIIFFYGGNIGHAQDMSNIMRLTKSMAHIQNAYFLLIGQGDEVPLVKKYIEENQLKNCTYLPSISQDQFKSILKIVDIGLFSLAKSHTAHNFPGKILGYMANKLPILGSVNNGNDLSHVINNAEAGYVFCNGEDDALLQAAISLAENDELRKKLGENALALLKEKFSVESAATKIEKKLTSYITE</sequence>
<keyword evidence="2" id="KW-0808">Transferase</keyword>
<reference evidence="2 3" key="1">
    <citation type="submission" date="2014-02" db="EMBL/GenBank/DDBJ databases">
        <authorList>
            <person name="Genoscope - CEA"/>
        </authorList>
    </citation>
    <scope>NUCLEOTIDE SEQUENCE [LARGE SCALE GENOMIC DNA]</scope>
    <source>
        <strain evidence="2 3">CS03</strain>
    </source>
</reference>
<evidence type="ECO:0000313" key="2">
    <source>
        <dbReference type="EMBL" id="CDM92017.1"/>
    </source>
</evidence>
<dbReference type="Gene3D" id="3.40.50.2000">
    <property type="entry name" value="Glycogen Phosphorylase B"/>
    <property type="match status" value="2"/>
</dbReference>
<dbReference type="PANTHER" id="PTHR12526:SF609">
    <property type="entry name" value="LIPOPOLYSACCHARIDE BIOSYNTHESIS PROTEIN"/>
    <property type="match status" value="1"/>
</dbReference>
<evidence type="ECO:0000313" key="3">
    <source>
        <dbReference type="Proteomes" id="UP000032930"/>
    </source>
</evidence>
<proteinExistence type="predicted"/>
<evidence type="ECO:0000259" key="1">
    <source>
        <dbReference type="Pfam" id="PF00534"/>
    </source>
</evidence>
<feature type="domain" description="Glycosyl transferase family 1" evidence="1">
    <location>
        <begin position="217"/>
        <end position="376"/>
    </location>
</feature>
<accession>A0A0B6XDS5</accession>
<dbReference type="SUPFAM" id="SSF53756">
    <property type="entry name" value="UDP-Glycosyltransferase/glycogen phosphorylase"/>
    <property type="match status" value="1"/>
</dbReference>
<dbReference type="EMBL" id="FO818637">
    <property type="protein sequence ID" value="CDM92017.1"/>
    <property type="molecule type" value="Genomic_DNA"/>
</dbReference>
<gene>
    <name evidence="2" type="primary">wbwH</name>
    <name evidence="2" type="ORF">XBW1_4674</name>
</gene>
<dbReference type="AlphaFoldDB" id="A0A0B6XDS5"/>
<dbReference type="KEGG" id="xbv:XBW1_4674"/>
<organism evidence="2 3">
    <name type="scientific">Xenorhabdus bovienii</name>
    <name type="common">Xenorhabdus nematophila subsp. bovienii</name>
    <dbReference type="NCBI Taxonomy" id="40576"/>
    <lineage>
        <taxon>Bacteria</taxon>
        <taxon>Pseudomonadati</taxon>
        <taxon>Pseudomonadota</taxon>
        <taxon>Gammaproteobacteria</taxon>
        <taxon>Enterobacterales</taxon>
        <taxon>Morganellaceae</taxon>
        <taxon>Xenorhabdus</taxon>
    </lineage>
</organism>
<dbReference type="Proteomes" id="UP000032930">
    <property type="component" value="Chromosome"/>
</dbReference>